<name>A0ABU3TGR7_9BACT</name>
<evidence type="ECO:0000313" key="2">
    <source>
        <dbReference type="EMBL" id="MDU0370577.1"/>
    </source>
</evidence>
<organism evidence="2 3">
    <name type="scientific">Hymenobacter endophyticus</name>
    <dbReference type="NCBI Taxonomy" id="3076335"/>
    <lineage>
        <taxon>Bacteria</taxon>
        <taxon>Pseudomonadati</taxon>
        <taxon>Bacteroidota</taxon>
        <taxon>Cytophagia</taxon>
        <taxon>Cytophagales</taxon>
        <taxon>Hymenobacteraceae</taxon>
        <taxon>Hymenobacter</taxon>
    </lineage>
</organism>
<keyword evidence="1" id="KW-0812">Transmembrane</keyword>
<sequence length="45" mass="5328">MEVRNNWPVQRGLHLNRLPWWAYALFIPAVYLFGWLLHLLGVIPG</sequence>
<proteinExistence type="predicted"/>
<feature type="transmembrane region" description="Helical" evidence="1">
    <location>
        <begin position="20"/>
        <end position="43"/>
    </location>
</feature>
<dbReference type="Proteomes" id="UP001250698">
    <property type="component" value="Unassembled WGS sequence"/>
</dbReference>
<gene>
    <name evidence="2" type="ORF">ROI90_09260</name>
</gene>
<keyword evidence="3" id="KW-1185">Reference proteome</keyword>
<comment type="caution">
    <text evidence="2">The sequence shown here is derived from an EMBL/GenBank/DDBJ whole genome shotgun (WGS) entry which is preliminary data.</text>
</comment>
<reference evidence="2 3" key="1">
    <citation type="submission" date="2023-10" db="EMBL/GenBank/DDBJ databases">
        <title>Hymenobacter endophyticus sp. nov., an isolate from the leaf tissues of wheat.</title>
        <authorList>
            <person name="Dai Y."/>
        </authorList>
    </citation>
    <scope>NUCLEOTIDE SEQUENCE [LARGE SCALE GENOMIC DNA]</scope>
    <source>
        <strain evidence="2 3">ZK17L-C2</strain>
    </source>
</reference>
<dbReference type="RefSeq" id="WP_315998055.1">
    <property type="nucleotide sequence ID" value="NZ_JAWDJT010000004.1"/>
</dbReference>
<keyword evidence="1" id="KW-1133">Transmembrane helix</keyword>
<protein>
    <submittedName>
        <fullName evidence="2">Uncharacterized protein</fullName>
    </submittedName>
</protein>
<dbReference type="EMBL" id="JAWDJT010000004">
    <property type="protein sequence ID" value="MDU0370577.1"/>
    <property type="molecule type" value="Genomic_DNA"/>
</dbReference>
<evidence type="ECO:0000256" key="1">
    <source>
        <dbReference type="SAM" id="Phobius"/>
    </source>
</evidence>
<keyword evidence="1" id="KW-0472">Membrane</keyword>
<accession>A0ABU3TGR7</accession>
<evidence type="ECO:0000313" key="3">
    <source>
        <dbReference type="Proteomes" id="UP001250698"/>
    </source>
</evidence>